<sequence>MLHKGKPLTRKTMSESTELIREKREELDEDDRSSEMQKFMLDLSSKEDMSRLRERFKSGTTQGVENDAEYRRLKRFSIHDSDDDVERRSTTSGKETMHMRSSRESKAGREKVTSSEESPSPTAKATSKRSKDRTKNFEDQLEHLEDNMESLAGSLKRSEKIDNKILEDKSKRSEDKSTTNYELSIDNFSDKKDYDQNLHDVAVTRRDTADSETGGSRINSHHIVGRSWELIHHYPTAYLPSLTDVNTTVLNNTTMHSEYLGDNIDGVAQYDADDVTQYERAEKSRRKPRVSLVRPVRSIETDYEVRELSEINNRMMPQSSHEESGHVVMVNTKAIKRDGYIGCFIDQHPNRDLKKMFTVNNLTPVSCRSVCKEKGHVYAGVQYGYLCHCGDDYGKYGEVGEHECNSACLGDDGKKCGGFWRNSVYTSETPEDKETPEDGSTKREARSHIDRVIPIPQSEQEETPVRQEITVYLRSEIPKTHQNPITTKHKDEALKERPRTATTNSKLVNQPTNVMQAKKRTNVNSNAYLHPQTGPTEFVPSNVVLRTLTSSTKKRKYTGFIKLKQNWDDGLQKKTNPKTLILAGNIETAFSEMFAKDPQFEKAEILSLREAEIRDNPDTVHKVLVEFALMFKKGGRKKDEILRSMVENNSRVGEMPVFVDSLDIKEYKNEEDDPNTDAARAKEKRQDGVDAFLEEVFRQI</sequence>
<dbReference type="InterPro" id="IPR000082">
    <property type="entry name" value="SEA_dom"/>
</dbReference>
<feature type="compositionally biased region" description="Polar residues" evidence="7">
    <location>
        <begin position="115"/>
        <end position="125"/>
    </location>
</feature>
<reference evidence="8" key="1">
    <citation type="submission" date="2020-04" db="EMBL/GenBank/DDBJ databases">
        <authorList>
            <person name="Alioto T."/>
            <person name="Alioto T."/>
            <person name="Gomez Garrido J."/>
        </authorList>
    </citation>
    <scope>NUCLEOTIDE SEQUENCE</scope>
    <source>
        <strain evidence="8">A484AB</strain>
    </source>
</reference>
<keyword evidence="6" id="KW-0325">Glycoprotein</keyword>
<accession>A0A7D9ID95</accession>
<keyword evidence="3" id="KW-0732">Signal</keyword>
<protein>
    <submittedName>
        <fullName evidence="8">Uncharacterized protein</fullName>
    </submittedName>
</protein>
<dbReference type="SMART" id="SM00321">
    <property type="entry name" value="WSC"/>
    <property type="match status" value="1"/>
</dbReference>
<gene>
    <name evidence="8" type="ORF">PACLA_8A018682</name>
</gene>
<feature type="region of interest" description="Disordered" evidence="7">
    <location>
        <begin position="1"/>
        <end position="136"/>
    </location>
</feature>
<evidence type="ECO:0000256" key="3">
    <source>
        <dbReference type="ARBA" id="ARBA00022729"/>
    </source>
</evidence>
<dbReference type="PANTHER" id="PTHR24269">
    <property type="entry name" value="KREMEN PROTEIN"/>
    <property type="match status" value="1"/>
</dbReference>
<evidence type="ECO:0000256" key="7">
    <source>
        <dbReference type="SAM" id="MobiDB-lite"/>
    </source>
</evidence>
<evidence type="ECO:0000256" key="5">
    <source>
        <dbReference type="ARBA" id="ARBA00023136"/>
    </source>
</evidence>
<feature type="region of interest" description="Disordered" evidence="7">
    <location>
        <begin position="427"/>
        <end position="449"/>
    </location>
</feature>
<dbReference type="EMBL" id="CACRXK020004484">
    <property type="protein sequence ID" value="CAB4002919.1"/>
    <property type="molecule type" value="Genomic_DNA"/>
</dbReference>
<dbReference type="Proteomes" id="UP001152795">
    <property type="component" value="Unassembled WGS sequence"/>
</dbReference>
<keyword evidence="5" id="KW-0472">Membrane</keyword>
<keyword evidence="4" id="KW-1133">Transmembrane helix</keyword>
<evidence type="ECO:0000256" key="4">
    <source>
        <dbReference type="ARBA" id="ARBA00022989"/>
    </source>
</evidence>
<dbReference type="PROSITE" id="PS51212">
    <property type="entry name" value="WSC"/>
    <property type="match status" value="1"/>
</dbReference>
<comment type="caution">
    <text evidence="8">The sequence shown here is derived from an EMBL/GenBank/DDBJ whole genome shotgun (WGS) entry which is preliminary data.</text>
</comment>
<organism evidence="8 9">
    <name type="scientific">Paramuricea clavata</name>
    <name type="common">Red gorgonian</name>
    <name type="synonym">Violescent sea-whip</name>
    <dbReference type="NCBI Taxonomy" id="317549"/>
    <lineage>
        <taxon>Eukaryota</taxon>
        <taxon>Metazoa</taxon>
        <taxon>Cnidaria</taxon>
        <taxon>Anthozoa</taxon>
        <taxon>Octocorallia</taxon>
        <taxon>Malacalcyonacea</taxon>
        <taxon>Plexauridae</taxon>
        <taxon>Paramuricea</taxon>
    </lineage>
</organism>
<evidence type="ECO:0000256" key="6">
    <source>
        <dbReference type="ARBA" id="ARBA00023180"/>
    </source>
</evidence>
<keyword evidence="9" id="KW-1185">Reference proteome</keyword>
<dbReference type="PANTHER" id="PTHR24269:SF16">
    <property type="entry name" value="PROTEIN SLG1"/>
    <property type="match status" value="1"/>
</dbReference>
<evidence type="ECO:0000313" key="8">
    <source>
        <dbReference type="EMBL" id="CAB4002919.1"/>
    </source>
</evidence>
<dbReference type="InterPro" id="IPR051836">
    <property type="entry name" value="Kremen_rcpt"/>
</dbReference>
<evidence type="ECO:0000256" key="1">
    <source>
        <dbReference type="ARBA" id="ARBA00004167"/>
    </source>
</evidence>
<dbReference type="OrthoDB" id="5964373at2759"/>
<dbReference type="PROSITE" id="PS50024">
    <property type="entry name" value="SEA"/>
    <property type="match status" value="1"/>
</dbReference>
<proteinExistence type="predicted"/>
<evidence type="ECO:0000256" key="2">
    <source>
        <dbReference type="ARBA" id="ARBA00022692"/>
    </source>
</evidence>
<feature type="compositionally biased region" description="Basic and acidic residues" evidence="7">
    <location>
        <begin position="439"/>
        <end position="449"/>
    </location>
</feature>
<comment type="subcellular location">
    <subcellularLocation>
        <location evidence="1">Membrane</location>
        <topology evidence="1">Single-pass membrane protein</topology>
    </subcellularLocation>
</comment>
<name>A0A7D9ID95_PARCT</name>
<keyword evidence="2" id="KW-0812">Transmembrane</keyword>
<dbReference type="AlphaFoldDB" id="A0A7D9ID95"/>
<dbReference type="InterPro" id="IPR002889">
    <property type="entry name" value="WSC_carb-bd"/>
</dbReference>
<dbReference type="Pfam" id="PF01822">
    <property type="entry name" value="WSC"/>
    <property type="match status" value="1"/>
</dbReference>
<dbReference type="GO" id="GO:0005886">
    <property type="term" value="C:plasma membrane"/>
    <property type="evidence" value="ECO:0007669"/>
    <property type="project" value="TreeGrafter"/>
</dbReference>
<feature type="compositionally biased region" description="Basic and acidic residues" evidence="7">
    <location>
        <begin position="77"/>
        <end position="114"/>
    </location>
</feature>
<feature type="compositionally biased region" description="Basic and acidic residues" evidence="7">
    <location>
        <begin position="44"/>
        <end position="57"/>
    </location>
</feature>
<evidence type="ECO:0000313" key="9">
    <source>
        <dbReference type="Proteomes" id="UP001152795"/>
    </source>
</evidence>